<keyword evidence="2" id="KW-0812">Transmembrane</keyword>
<accession>A0A9P0H1G0</accession>
<feature type="region of interest" description="Disordered" evidence="1">
    <location>
        <begin position="92"/>
        <end position="138"/>
    </location>
</feature>
<keyword evidence="2" id="KW-1133">Transmembrane helix</keyword>
<organism evidence="3 4">
    <name type="scientific">Nezara viridula</name>
    <name type="common">Southern green stink bug</name>
    <name type="synonym">Cimex viridulus</name>
    <dbReference type="NCBI Taxonomy" id="85310"/>
    <lineage>
        <taxon>Eukaryota</taxon>
        <taxon>Metazoa</taxon>
        <taxon>Ecdysozoa</taxon>
        <taxon>Arthropoda</taxon>
        <taxon>Hexapoda</taxon>
        <taxon>Insecta</taxon>
        <taxon>Pterygota</taxon>
        <taxon>Neoptera</taxon>
        <taxon>Paraneoptera</taxon>
        <taxon>Hemiptera</taxon>
        <taxon>Heteroptera</taxon>
        <taxon>Panheteroptera</taxon>
        <taxon>Pentatomomorpha</taxon>
        <taxon>Pentatomoidea</taxon>
        <taxon>Pentatomidae</taxon>
        <taxon>Pentatominae</taxon>
        <taxon>Nezara</taxon>
    </lineage>
</organism>
<evidence type="ECO:0000256" key="2">
    <source>
        <dbReference type="SAM" id="Phobius"/>
    </source>
</evidence>
<feature type="compositionally biased region" description="Polar residues" evidence="1">
    <location>
        <begin position="298"/>
        <end position="316"/>
    </location>
</feature>
<proteinExistence type="predicted"/>
<keyword evidence="4" id="KW-1185">Reference proteome</keyword>
<dbReference type="AlphaFoldDB" id="A0A9P0H1G0"/>
<feature type="region of interest" description="Disordered" evidence="1">
    <location>
        <begin position="298"/>
        <end position="363"/>
    </location>
</feature>
<feature type="transmembrane region" description="Helical" evidence="2">
    <location>
        <begin position="489"/>
        <end position="506"/>
    </location>
</feature>
<protein>
    <submittedName>
        <fullName evidence="3">Uncharacterized protein</fullName>
    </submittedName>
</protein>
<dbReference type="Proteomes" id="UP001152798">
    <property type="component" value="Chromosome 1"/>
</dbReference>
<feature type="compositionally biased region" description="Basic and acidic residues" evidence="1">
    <location>
        <begin position="114"/>
        <end position="127"/>
    </location>
</feature>
<evidence type="ECO:0000313" key="3">
    <source>
        <dbReference type="EMBL" id="CAH1388757.1"/>
    </source>
</evidence>
<evidence type="ECO:0000256" key="1">
    <source>
        <dbReference type="SAM" id="MobiDB-lite"/>
    </source>
</evidence>
<evidence type="ECO:0000313" key="4">
    <source>
        <dbReference type="Proteomes" id="UP001152798"/>
    </source>
</evidence>
<feature type="region of interest" description="Disordered" evidence="1">
    <location>
        <begin position="62"/>
        <end position="81"/>
    </location>
</feature>
<gene>
    <name evidence="3" type="ORF">NEZAVI_LOCUS312</name>
</gene>
<sequence length="510" mass="55254">MLVPDDKMGEVVKAMEVMCSQGFPPNMAKDRILEIFFPKGQAEENGETEAKVEEVFKSVTHLHEVNEDSSDESSSSNGLPLREMSVIHDLSVKSKGKQHPSLKEPDINTITVGTKKDGNKEATHEVIENELPPATEAPQLVNETNRIKNEETVTRKTSVSGECKINKPSATPATKLAEEQKSCIKKDNGTRKTGECMITKDTKDTVPPSVKAENTLSNGPTLVKEQLKPEETLNRPKLDEIFPTSVDGSKLDINCESTCARQTTEKAVAVEERMNSCSPVPAKKAKVEIIETTCKASSTPKAETTTPLITNSEVMKSSTPDPPSPLTSVKDPGEKPPAKKTLPAVTENNQVKTENKANNAVNPVVVQKEEKVINEGAKAKCPNTASSSKSCSAAPTQEKKESKKRSLSKPRSSAAVGQKVPPKESMMAGGECFAPVDGIDQETRGSAAAVTTRRTSITHRGRDSNVTTAGIAKHINKLRNNQHWKKKHLVIAGGLGIAMVCFYAYYKTKT</sequence>
<reference evidence="3" key="1">
    <citation type="submission" date="2022-01" db="EMBL/GenBank/DDBJ databases">
        <authorList>
            <person name="King R."/>
        </authorList>
    </citation>
    <scope>NUCLEOTIDE SEQUENCE</scope>
</reference>
<dbReference type="EMBL" id="OV725077">
    <property type="protein sequence ID" value="CAH1388757.1"/>
    <property type="molecule type" value="Genomic_DNA"/>
</dbReference>
<name>A0A9P0H1G0_NEZVI</name>
<feature type="compositionally biased region" description="Polar residues" evidence="1">
    <location>
        <begin position="383"/>
        <end position="395"/>
    </location>
</feature>
<feature type="compositionally biased region" description="Basic and acidic residues" evidence="1">
    <location>
        <begin position="225"/>
        <end position="240"/>
    </location>
</feature>
<keyword evidence="2" id="KW-0472">Membrane</keyword>
<feature type="region of interest" description="Disordered" evidence="1">
    <location>
        <begin position="211"/>
        <end position="247"/>
    </location>
</feature>
<dbReference type="OrthoDB" id="6630388at2759"/>
<feature type="region of interest" description="Disordered" evidence="1">
    <location>
        <begin position="379"/>
        <end position="427"/>
    </location>
</feature>